<dbReference type="NCBIfam" id="TIGR00492">
    <property type="entry name" value="alr"/>
    <property type="match status" value="1"/>
</dbReference>
<keyword evidence="4 5" id="KW-0413">Isomerase</keyword>
<comment type="catalytic activity">
    <reaction evidence="1 5">
        <text>L-alanine = D-alanine</text>
        <dbReference type="Rhea" id="RHEA:20249"/>
        <dbReference type="ChEBI" id="CHEBI:57416"/>
        <dbReference type="ChEBI" id="CHEBI:57972"/>
        <dbReference type="EC" id="5.1.1.1"/>
    </reaction>
</comment>
<keyword evidence="3 5" id="KW-0663">Pyridoxal phosphate</keyword>
<gene>
    <name evidence="9" type="primary">alr</name>
    <name evidence="9" type="ORF">DD235_09100</name>
</gene>
<reference evidence="10" key="1">
    <citation type="submission" date="2018-05" db="EMBL/GenBank/DDBJ databases">
        <authorList>
            <person name="Li Y."/>
        </authorList>
    </citation>
    <scope>NUCLEOTIDE SEQUENCE [LARGE SCALE GENOMIC DNA]</scope>
    <source>
        <strain evidence="10">3d-2-2</strain>
    </source>
</reference>
<sequence>MRPARARIDLSALRHNYGVARQTHGGQVMAVLKANGYGHGAIPCAQALQQTADGFAVAFVAEGVALREAGIQGSLLSLEGCFDMDELQQCVVLDIWPVVHQLAQVEQIERLDLPAGRSLHVWLKIDTGMHRVGFAPDAVATIHRRLLESGKVGQITFMTHFAQADDLAVDATRLQIERFNQATAGLEGGRSLSNSAAIQAWPAAYGNWGRQGISLYGVDPVDQTRSHPELRAVMTLEAGIFAERWLEPGDALSYGATFVAERRTRIGLVALGYADGYPRSAPTGTAVWVRGQRTRLVGRVCMDMLMVDLTDLPEAGSGDWVEFWGPHIPVGEIAAAVGTISYELLCNVKRVAFEYQG</sequence>
<dbReference type="Gene3D" id="3.20.20.10">
    <property type="entry name" value="Alanine racemase"/>
    <property type="match status" value="1"/>
</dbReference>
<dbReference type="InterPro" id="IPR009006">
    <property type="entry name" value="Ala_racemase/Decarboxylase_C"/>
</dbReference>
<feature type="modified residue" description="N6-(pyridoxal phosphate)lysine" evidence="5 6">
    <location>
        <position position="33"/>
    </location>
</feature>
<dbReference type="HAMAP" id="MF_01201">
    <property type="entry name" value="Ala_racemase"/>
    <property type="match status" value="1"/>
</dbReference>
<dbReference type="InterPro" id="IPR001608">
    <property type="entry name" value="Ala_racemase_N"/>
</dbReference>
<evidence type="ECO:0000256" key="6">
    <source>
        <dbReference type="PIRSR" id="PIRSR600821-50"/>
    </source>
</evidence>
<dbReference type="Pfam" id="PF00842">
    <property type="entry name" value="Ala_racemase_C"/>
    <property type="match status" value="1"/>
</dbReference>
<feature type="active site" description="Proton acceptor; specific for D-alanine" evidence="5">
    <location>
        <position position="33"/>
    </location>
</feature>
<evidence type="ECO:0000256" key="4">
    <source>
        <dbReference type="ARBA" id="ARBA00023235"/>
    </source>
</evidence>
<organism evidence="9 10">
    <name type="scientific">Corticimicrobacter populi</name>
    <dbReference type="NCBI Taxonomy" id="2175229"/>
    <lineage>
        <taxon>Bacteria</taxon>
        <taxon>Pseudomonadati</taxon>
        <taxon>Pseudomonadota</taxon>
        <taxon>Betaproteobacteria</taxon>
        <taxon>Burkholderiales</taxon>
        <taxon>Alcaligenaceae</taxon>
        <taxon>Corticimicrobacter</taxon>
    </lineage>
</organism>
<dbReference type="AlphaFoldDB" id="A0A2V1JXE5"/>
<feature type="domain" description="Alanine racemase C-terminal" evidence="8">
    <location>
        <begin position="233"/>
        <end position="356"/>
    </location>
</feature>
<keyword evidence="10" id="KW-1185">Reference proteome</keyword>
<comment type="function">
    <text evidence="5">Catalyzes the interconversion of L-alanine and D-alanine. May also act on other amino acids.</text>
</comment>
<comment type="pathway">
    <text evidence="5">Amino-acid biosynthesis; D-alanine biosynthesis; D-alanine from L-alanine: step 1/1.</text>
</comment>
<evidence type="ECO:0000313" key="9">
    <source>
        <dbReference type="EMBL" id="PWF23140.1"/>
    </source>
</evidence>
<dbReference type="InterPro" id="IPR000821">
    <property type="entry name" value="Ala_racemase"/>
</dbReference>
<protein>
    <recommendedName>
        <fullName evidence="5">Alanine racemase</fullName>
        <ecNumber evidence="5">5.1.1.1</ecNumber>
    </recommendedName>
</protein>
<feature type="binding site" evidence="5 7">
    <location>
        <position position="302"/>
    </location>
    <ligand>
        <name>substrate</name>
    </ligand>
</feature>
<evidence type="ECO:0000256" key="3">
    <source>
        <dbReference type="ARBA" id="ARBA00022898"/>
    </source>
</evidence>
<comment type="cofactor">
    <cofactor evidence="2 5 6">
        <name>pyridoxal 5'-phosphate</name>
        <dbReference type="ChEBI" id="CHEBI:597326"/>
    </cofactor>
</comment>
<evidence type="ECO:0000256" key="5">
    <source>
        <dbReference type="HAMAP-Rule" id="MF_01201"/>
    </source>
</evidence>
<dbReference type="InterPro" id="IPR020622">
    <property type="entry name" value="Ala_racemase_pyridoxalP-BS"/>
</dbReference>
<dbReference type="SUPFAM" id="SSF50621">
    <property type="entry name" value="Alanine racemase C-terminal domain-like"/>
    <property type="match status" value="1"/>
</dbReference>
<name>A0A2V1JXE5_9BURK</name>
<dbReference type="RefSeq" id="WP_109061754.1">
    <property type="nucleotide sequence ID" value="NZ_QETA01000003.1"/>
</dbReference>
<evidence type="ECO:0000259" key="8">
    <source>
        <dbReference type="SMART" id="SM01005"/>
    </source>
</evidence>
<dbReference type="SUPFAM" id="SSF51419">
    <property type="entry name" value="PLP-binding barrel"/>
    <property type="match status" value="1"/>
</dbReference>
<dbReference type="Proteomes" id="UP000245212">
    <property type="component" value="Unassembled WGS sequence"/>
</dbReference>
<dbReference type="InterPro" id="IPR011079">
    <property type="entry name" value="Ala_racemase_C"/>
</dbReference>
<dbReference type="PANTHER" id="PTHR30511">
    <property type="entry name" value="ALANINE RACEMASE"/>
    <property type="match status" value="1"/>
</dbReference>
<dbReference type="FunFam" id="3.20.20.10:FF:000002">
    <property type="entry name" value="Alanine racemase"/>
    <property type="match status" value="1"/>
</dbReference>
<dbReference type="SMART" id="SM01005">
    <property type="entry name" value="Ala_racemase_C"/>
    <property type="match status" value="1"/>
</dbReference>
<dbReference type="PRINTS" id="PR00992">
    <property type="entry name" value="ALARACEMASE"/>
</dbReference>
<evidence type="ECO:0000256" key="2">
    <source>
        <dbReference type="ARBA" id="ARBA00001933"/>
    </source>
</evidence>
<evidence type="ECO:0000256" key="7">
    <source>
        <dbReference type="PIRSR" id="PIRSR600821-52"/>
    </source>
</evidence>
<dbReference type="Pfam" id="PF01168">
    <property type="entry name" value="Ala_racemase_N"/>
    <property type="match status" value="1"/>
</dbReference>
<dbReference type="InterPro" id="IPR029066">
    <property type="entry name" value="PLP-binding_barrel"/>
</dbReference>
<evidence type="ECO:0000313" key="10">
    <source>
        <dbReference type="Proteomes" id="UP000245212"/>
    </source>
</evidence>
<proteinExistence type="inferred from homology"/>
<comment type="similarity">
    <text evidence="5">Belongs to the alanine racemase family.</text>
</comment>
<dbReference type="PROSITE" id="PS00395">
    <property type="entry name" value="ALANINE_RACEMASE"/>
    <property type="match status" value="1"/>
</dbReference>
<dbReference type="CDD" id="cd06827">
    <property type="entry name" value="PLPDE_III_AR_proteobact"/>
    <property type="match status" value="1"/>
</dbReference>
<dbReference type="GO" id="GO:0030632">
    <property type="term" value="P:D-alanine biosynthetic process"/>
    <property type="evidence" value="ECO:0007669"/>
    <property type="project" value="UniProtKB-UniRule"/>
</dbReference>
<dbReference type="GO" id="GO:0030170">
    <property type="term" value="F:pyridoxal phosphate binding"/>
    <property type="evidence" value="ECO:0007669"/>
    <property type="project" value="UniProtKB-UniRule"/>
</dbReference>
<dbReference type="PANTHER" id="PTHR30511:SF0">
    <property type="entry name" value="ALANINE RACEMASE, CATABOLIC-RELATED"/>
    <property type="match status" value="1"/>
</dbReference>
<dbReference type="GO" id="GO:0008784">
    <property type="term" value="F:alanine racemase activity"/>
    <property type="evidence" value="ECO:0007669"/>
    <property type="project" value="UniProtKB-UniRule"/>
</dbReference>
<dbReference type="GO" id="GO:0005829">
    <property type="term" value="C:cytosol"/>
    <property type="evidence" value="ECO:0007669"/>
    <property type="project" value="TreeGrafter"/>
</dbReference>
<dbReference type="UniPathway" id="UPA00042">
    <property type="reaction ID" value="UER00497"/>
</dbReference>
<dbReference type="EMBL" id="QETA01000003">
    <property type="protein sequence ID" value="PWF23140.1"/>
    <property type="molecule type" value="Genomic_DNA"/>
</dbReference>
<evidence type="ECO:0000256" key="1">
    <source>
        <dbReference type="ARBA" id="ARBA00000316"/>
    </source>
</evidence>
<accession>A0A2V1JXE5</accession>
<dbReference type="Gene3D" id="2.40.37.10">
    <property type="entry name" value="Lyase, Ornithine Decarboxylase, Chain A, domain 1"/>
    <property type="match status" value="1"/>
</dbReference>
<feature type="active site" description="Proton acceptor; specific for L-alanine" evidence="5">
    <location>
        <position position="254"/>
    </location>
</feature>
<comment type="caution">
    <text evidence="9">The sequence shown here is derived from an EMBL/GenBank/DDBJ whole genome shotgun (WGS) entry which is preliminary data.</text>
</comment>
<feature type="binding site" evidence="5 7">
    <location>
        <position position="131"/>
    </location>
    <ligand>
        <name>substrate</name>
    </ligand>
</feature>
<dbReference type="EC" id="5.1.1.1" evidence="5"/>